<dbReference type="GO" id="GO:0006457">
    <property type="term" value="P:protein folding"/>
    <property type="evidence" value="ECO:0007669"/>
    <property type="project" value="UniProtKB-UniRule"/>
</dbReference>
<evidence type="ECO:0000256" key="2">
    <source>
        <dbReference type="ARBA" id="ARBA00011695"/>
    </source>
</evidence>
<dbReference type="GeneID" id="108668954"/>
<gene>
    <name evidence="8" type="primary">LOC108668954</name>
</gene>
<sequence>MAGLDNISGEEDVHLTYEDQQKINQFARCNTRLEEVKEELKTKETDLHNLGDAEDEMMIALDADEKVPYLLGEVFLLKTQESAAESIGKEKESINEEIAQLKSKATDLEASMSQLKADLYAKFGNNINLEADDD</sequence>
<dbReference type="PANTHER" id="PTHR21100">
    <property type="entry name" value="PREFOLDIN SUBUNIT 4"/>
    <property type="match status" value="1"/>
</dbReference>
<comment type="similarity">
    <text evidence="1 5">Belongs to the prefoldin subunit beta family.</text>
</comment>
<evidence type="ECO:0000313" key="7">
    <source>
        <dbReference type="Proteomes" id="UP000694843"/>
    </source>
</evidence>
<dbReference type="PANTHER" id="PTHR21100:SF9">
    <property type="entry name" value="PREFOLDIN SUBUNIT 4"/>
    <property type="match status" value="1"/>
</dbReference>
<dbReference type="InterPro" id="IPR009053">
    <property type="entry name" value="Prefoldin"/>
</dbReference>
<dbReference type="PIRSF" id="PIRSF016477">
    <property type="entry name" value="Prefoldin_subunit_4"/>
    <property type="match status" value="1"/>
</dbReference>
<comment type="subunit">
    <text evidence="2 5">Heterohexamer of two PFD-alpha type and four PFD-beta type subunits.</text>
</comment>
<dbReference type="OMA" id="KFGRAIN"/>
<name>A0A8B7NDN2_HYAAZ</name>
<evidence type="ECO:0000256" key="1">
    <source>
        <dbReference type="ARBA" id="ARBA00008045"/>
    </source>
</evidence>
<dbReference type="CDD" id="cd23165">
    <property type="entry name" value="Prefoldin_4"/>
    <property type="match status" value="1"/>
</dbReference>
<evidence type="ECO:0000256" key="6">
    <source>
        <dbReference type="SAM" id="Coils"/>
    </source>
</evidence>
<feature type="coiled-coil region" evidence="6">
    <location>
        <begin position="84"/>
        <end position="118"/>
    </location>
</feature>
<dbReference type="InterPro" id="IPR016661">
    <property type="entry name" value="PFDN4"/>
</dbReference>
<keyword evidence="6" id="KW-0175">Coiled coil</keyword>
<keyword evidence="7" id="KW-1185">Reference proteome</keyword>
<evidence type="ECO:0000256" key="4">
    <source>
        <dbReference type="ARBA" id="ARBA00024667"/>
    </source>
</evidence>
<dbReference type="GO" id="GO:0051082">
    <property type="term" value="F:unfolded protein binding"/>
    <property type="evidence" value="ECO:0007669"/>
    <property type="project" value="InterPro"/>
</dbReference>
<dbReference type="SUPFAM" id="SSF46579">
    <property type="entry name" value="Prefoldin"/>
    <property type="match status" value="1"/>
</dbReference>
<dbReference type="CTD" id="5203"/>
<evidence type="ECO:0000313" key="8">
    <source>
        <dbReference type="RefSeq" id="XP_018011715.1"/>
    </source>
</evidence>
<dbReference type="OrthoDB" id="10250441at2759"/>
<dbReference type="InterPro" id="IPR002777">
    <property type="entry name" value="PFD_beta-like"/>
</dbReference>
<dbReference type="AlphaFoldDB" id="A0A8B7NDN2"/>
<dbReference type="Pfam" id="PF01920">
    <property type="entry name" value="Prefoldin_2"/>
    <property type="match status" value="1"/>
</dbReference>
<protein>
    <recommendedName>
        <fullName evidence="5">Prefoldin subunit 4</fullName>
    </recommendedName>
</protein>
<dbReference type="Proteomes" id="UP000694843">
    <property type="component" value="Unplaced"/>
</dbReference>
<keyword evidence="3 5" id="KW-0143">Chaperone</keyword>
<proteinExistence type="inferred from homology"/>
<dbReference type="FunFam" id="1.10.287.370:FF:000005">
    <property type="entry name" value="Prefoldin subunit 4"/>
    <property type="match status" value="1"/>
</dbReference>
<comment type="function">
    <text evidence="4 5">Binds specifically to cytosolic chaperonin (c-CPN) and transfers target proteins to it. Binds to nascent polypeptide chain and promotes folding in an environment in which there are many competing pathways for nonnative proteins.</text>
</comment>
<dbReference type="RefSeq" id="XP_018011715.1">
    <property type="nucleotide sequence ID" value="XM_018156226.2"/>
</dbReference>
<dbReference type="GO" id="GO:0016272">
    <property type="term" value="C:prefoldin complex"/>
    <property type="evidence" value="ECO:0007669"/>
    <property type="project" value="UniProtKB-UniRule"/>
</dbReference>
<dbReference type="KEGG" id="hazt:108668954"/>
<evidence type="ECO:0000256" key="5">
    <source>
        <dbReference type="PIRNR" id="PIRNR016477"/>
    </source>
</evidence>
<organism evidence="7 8">
    <name type="scientific">Hyalella azteca</name>
    <name type="common">Amphipod</name>
    <dbReference type="NCBI Taxonomy" id="294128"/>
    <lineage>
        <taxon>Eukaryota</taxon>
        <taxon>Metazoa</taxon>
        <taxon>Ecdysozoa</taxon>
        <taxon>Arthropoda</taxon>
        <taxon>Crustacea</taxon>
        <taxon>Multicrustacea</taxon>
        <taxon>Malacostraca</taxon>
        <taxon>Eumalacostraca</taxon>
        <taxon>Peracarida</taxon>
        <taxon>Amphipoda</taxon>
        <taxon>Senticaudata</taxon>
        <taxon>Talitrida</taxon>
        <taxon>Talitroidea</taxon>
        <taxon>Hyalellidae</taxon>
        <taxon>Hyalella</taxon>
    </lineage>
</organism>
<accession>A0A8B7NDN2</accession>
<dbReference type="Gene3D" id="1.10.287.370">
    <property type="match status" value="1"/>
</dbReference>
<reference evidence="8" key="1">
    <citation type="submission" date="2025-08" db="UniProtKB">
        <authorList>
            <consortium name="RefSeq"/>
        </authorList>
    </citation>
    <scope>IDENTIFICATION</scope>
    <source>
        <tissue evidence="8">Whole organism</tissue>
    </source>
</reference>
<evidence type="ECO:0000256" key="3">
    <source>
        <dbReference type="ARBA" id="ARBA00023186"/>
    </source>
</evidence>
<feature type="coiled-coil region" evidence="6">
    <location>
        <begin position="26"/>
        <end position="53"/>
    </location>
</feature>
<dbReference type="GO" id="GO:0005737">
    <property type="term" value="C:cytoplasm"/>
    <property type="evidence" value="ECO:0007669"/>
    <property type="project" value="UniProtKB-ARBA"/>
</dbReference>